<dbReference type="Proteomes" id="UP000694680">
    <property type="component" value="Chromosome 4"/>
</dbReference>
<dbReference type="PANTHER" id="PTHR24034">
    <property type="entry name" value="EGF-LIKE DOMAIN-CONTAINING PROTEIN"/>
    <property type="match status" value="1"/>
</dbReference>
<keyword evidence="3 9" id="KW-0245">EGF-like domain</keyword>
<keyword evidence="7" id="KW-1015">Disulfide bond</keyword>
<reference evidence="11" key="3">
    <citation type="submission" date="2025-09" db="UniProtKB">
        <authorList>
            <consortium name="Ensembl"/>
        </authorList>
    </citation>
    <scope>IDENTIFICATION</scope>
</reference>
<evidence type="ECO:0000256" key="2">
    <source>
        <dbReference type="ARBA" id="ARBA00022525"/>
    </source>
</evidence>
<evidence type="ECO:0000256" key="6">
    <source>
        <dbReference type="ARBA" id="ARBA00022837"/>
    </source>
</evidence>
<dbReference type="PROSITE" id="PS01186">
    <property type="entry name" value="EGF_2"/>
    <property type="match status" value="3"/>
</dbReference>
<dbReference type="InterPro" id="IPR001881">
    <property type="entry name" value="EGF-like_Ca-bd_dom"/>
</dbReference>
<organism evidence="11 12">
    <name type="scientific">Gouania willdenowi</name>
    <name type="common">Blunt-snouted clingfish</name>
    <name type="synonym">Lepadogaster willdenowi</name>
    <dbReference type="NCBI Taxonomy" id="441366"/>
    <lineage>
        <taxon>Eukaryota</taxon>
        <taxon>Metazoa</taxon>
        <taxon>Chordata</taxon>
        <taxon>Craniata</taxon>
        <taxon>Vertebrata</taxon>
        <taxon>Euteleostomi</taxon>
        <taxon>Actinopterygii</taxon>
        <taxon>Neopterygii</taxon>
        <taxon>Teleostei</taxon>
        <taxon>Neoteleostei</taxon>
        <taxon>Acanthomorphata</taxon>
        <taxon>Ovalentaria</taxon>
        <taxon>Blenniimorphae</taxon>
        <taxon>Blenniiformes</taxon>
        <taxon>Gobiesocoidei</taxon>
        <taxon>Gobiesocidae</taxon>
        <taxon>Gobiesocinae</taxon>
        <taxon>Gouania</taxon>
    </lineage>
</organism>
<dbReference type="InterPro" id="IPR026823">
    <property type="entry name" value="cEGF"/>
</dbReference>
<evidence type="ECO:0000256" key="5">
    <source>
        <dbReference type="ARBA" id="ARBA00022737"/>
    </source>
</evidence>
<dbReference type="SUPFAM" id="SSF57184">
    <property type="entry name" value="Growth factor receptor domain"/>
    <property type="match status" value="1"/>
</dbReference>
<dbReference type="PROSITE" id="PS00010">
    <property type="entry name" value="ASX_HYDROXYL"/>
    <property type="match status" value="3"/>
</dbReference>
<keyword evidence="8" id="KW-0325">Glycoprotein</keyword>
<evidence type="ECO:0000313" key="12">
    <source>
        <dbReference type="Proteomes" id="UP000694680"/>
    </source>
</evidence>
<keyword evidence="12" id="KW-1185">Reference proteome</keyword>
<reference evidence="11" key="1">
    <citation type="submission" date="2020-06" db="EMBL/GenBank/DDBJ databases">
        <authorList>
            <consortium name="Wellcome Sanger Institute Data Sharing"/>
        </authorList>
    </citation>
    <scope>NUCLEOTIDE SEQUENCE [LARGE SCALE GENOMIC DNA]</scope>
</reference>
<proteinExistence type="predicted"/>
<dbReference type="FunFam" id="2.10.25.10:FF:000038">
    <property type="entry name" value="Fibrillin 2"/>
    <property type="match status" value="1"/>
</dbReference>
<feature type="domain" description="EGF-like" evidence="10">
    <location>
        <begin position="60"/>
        <end position="100"/>
    </location>
</feature>
<dbReference type="GO" id="GO:0005509">
    <property type="term" value="F:calcium ion binding"/>
    <property type="evidence" value="ECO:0007669"/>
    <property type="project" value="InterPro"/>
</dbReference>
<dbReference type="Pfam" id="PF12947">
    <property type="entry name" value="EGF_3"/>
    <property type="match status" value="1"/>
</dbReference>
<keyword evidence="5" id="KW-0677">Repeat</keyword>
<dbReference type="SMART" id="SM00179">
    <property type="entry name" value="EGF_CA"/>
    <property type="match status" value="4"/>
</dbReference>
<dbReference type="AlphaFoldDB" id="A0A8C5FYD6"/>
<name>A0A8C5FYD6_GOUWI</name>
<dbReference type="InterPro" id="IPR018097">
    <property type="entry name" value="EGF_Ca-bd_CS"/>
</dbReference>
<evidence type="ECO:0000256" key="4">
    <source>
        <dbReference type="ARBA" id="ARBA00022729"/>
    </source>
</evidence>
<dbReference type="PROSITE" id="PS01187">
    <property type="entry name" value="EGF_CA"/>
    <property type="match status" value="1"/>
</dbReference>
<dbReference type="Ensembl" id="ENSGWIT00000001385.1">
    <property type="protein sequence ID" value="ENSGWIP00000001280.1"/>
    <property type="gene ID" value="ENSGWIG00000000751.1"/>
</dbReference>
<feature type="domain" description="EGF-like" evidence="10">
    <location>
        <begin position="142"/>
        <end position="182"/>
    </location>
</feature>
<dbReference type="InterPro" id="IPR000742">
    <property type="entry name" value="EGF"/>
</dbReference>
<comment type="caution">
    <text evidence="9">Lacks conserved residue(s) required for the propagation of feature annotation.</text>
</comment>
<dbReference type="FunFam" id="2.10.25.10:FF:000008">
    <property type="entry name" value="Signal peptide, CUB domain, EGF-like 2"/>
    <property type="match status" value="1"/>
</dbReference>
<dbReference type="InterPro" id="IPR000152">
    <property type="entry name" value="EGF-type_Asp/Asn_hydroxyl_site"/>
</dbReference>
<dbReference type="PROSITE" id="PS50026">
    <property type="entry name" value="EGF_3"/>
    <property type="match status" value="3"/>
</dbReference>
<feature type="domain" description="EGF-like" evidence="10">
    <location>
        <begin position="101"/>
        <end position="141"/>
    </location>
</feature>
<dbReference type="Pfam" id="PF14670">
    <property type="entry name" value="FXa_inhibition"/>
    <property type="match status" value="2"/>
</dbReference>
<comment type="subcellular location">
    <subcellularLocation>
        <location evidence="1">Secreted</location>
    </subcellularLocation>
</comment>
<reference evidence="11" key="2">
    <citation type="submission" date="2025-08" db="UniProtKB">
        <authorList>
            <consortium name="Ensembl"/>
        </authorList>
    </citation>
    <scope>IDENTIFICATION</scope>
</reference>
<keyword evidence="2" id="KW-0964">Secreted</keyword>
<dbReference type="GO" id="GO:0005576">
    <property type="term" value="C:extracellular region"/>
    <property type="evidence" value="ECO:0007669"/>
    <property type="project" value="UniProtKB-SubCell"/>
</dbReference>
<protein>
    <recommendedName>
        <fullName evidence="10">EGF-like domain-containing protein</fullName>
    </recommendedName>
</protein>
<dbReference type="Gene3D" id="2.10.25.10">
    <property type="entry name" value="Laminin"/>
    <property type="match status" value="5"/>
</dbReference>
<evidence type="ECO:0000313" key="11">
    <source>
        <dbReference type="Ensembl" id="ENSGWIP00000001280.1"/>
    </source>
</evidence>
<dbReference type="InterPro" id="IPR024731">
    <property type="entry name" value="NELL2-like_EGF"/>
</dbReference>
<dbReference type="PANTHER" id="PTHR24034:SF149">
    <property type="entry name" value="FIBRILLIN-3"/>
    <property type="match status" value="1"/>
</dbReference>
<evidence type="ECO:0000259" key="10">
    <source>
        <dbReference type="PROSITE" id="PS50026"/>
    </source>
</evidence>
<dbReference type="FunFam" id="2.10.25.10:FF:000240">
    <property type="entry name" value="Vitamin K-dependent protein S"/>
    <property type="match status" value="1"/>
</dbReference>
<evidence type="ECO:0000256" key="1">
    <source>
        <dbReference type="ARBA" id="ARBA00004613"/>
    </source>
</evidence>
<evidence type="ECO:0000256" key="8">
    <source>
        <dbReference type="ARBA" id="ARBA00023180"/>
    </source>
</evidence>
<dbReference type="InterPro" id="IPR009030">
    <property type="entry name" value="Growth_fac_rcpt_cys_sf"/>
</dbReference>
<sequence length="308" mass="33550">MLCFECVLFDTLIVTTQKKNLLERIHGGICCVTYFLCLFPQIDQLFRLLQPLSTTGSEQHSNECAVGDHGCDANARCGNIIGSYFCQCYQGFNGDGHSCFDIDECIVSNGLCEHNCTNEPGAYSCQCSAGYQLQQDGHNCTDIDECVTLNGTCGHICINTQGSFQCSCKSGYQLHIDGRTCVDIDECKLQNGGCSHSCTNSPGGHVCHCPPPLLLDIDDLTCSSEFLNMFIHNNTCLHQVNKIILIIDATSYSQTDVVINGGCDHTCSVMAEGNVQCSCQAGWKLEGDMRSCVGKNDWLCGCASLRLF</sequence>
<evidence type="ECO:0000256" key="3">
    <source>
        <dbReference type="ARBA" id="ARBA00022536"/>
    </source>
</evidence>
<dbReference type="Pfam" id="PF12662">
    <property type="entry name" value="cEGF"/>
    <property type="match status" value="2"/>
</dbReference>
<dbReference type="InterPro" id="IPR050751">
    <property type="entry name" value="ECM_structural_protein"/>
</dbReference>
<dbReference type="SUPFAM" id="SSF57196">
    <property type="entry name" value="EGF/Laminin"/>
    <property type="match status" value="2"/>
</dbReference>
<evidence type="ECO:0000256" key="7">
    <source>
        <dbReference type="ARBA" id="ARBA00023157"/>
    </source>
</evidence>
<accession>A0A8C5FYD6</accession>
<evidence type="ECO:0000256" key="9">
    <source>
        <dbReference type="PROSITE-ProRule" id="PRU00076"/>
    </source>
</evidence>
<dbReference type="SMART" id="SM00181">
    <property type="entry name" value="EGF"/>
    <property type="match status" value="5"/>
</dbReference>
<keyword evidence="6" id="KW-0106">Calcium</keyword>
<keyword evidence="4" id="KW-0732">Signal</keyword>
<dbReference type="GO" id="GO:0030855">
    <property type="term" value="P:epithelial cell differentiation"/>
    <property type="evidence" value="ECO:0007669"/>
    <property type="project" value="UniProtKB-ARBA"/>
</dbReference>